<dbReference type="Proteomes" id="UP000297963">
    <property type="component" value="Unassembled WGS sequence"/>
</dbReference>
<name>A0A1I3BYA2_9MICO</name>
<accession>A0A1I3BYA2</accession>
<feature type="domain" description="DUF1980" evidence="2">
    <location>
        <begin position="156"/>
        <end position="255"/>
    </location>
</feature>
<dbReference type="Pfam" id="PF21537">
    <property type="entry name" value="DUF1980_C"/>
    <property type="match status" value="1"/>
</dbReference>
<feature type="transmembrane region" description="Helical" evidence="1">
    <location>
        <begin position="46"/>
        <end position="66"/>
    </location>
</feature>
<evidence type="ECO:0000313" key="4">
    <source>
        <dbReference type="EMBL" id="TFB85657.1"/>
    </source>
</evidence>
<keyword evidence="1" id="KW-1133">Transmembrane helix</keyword>
<feature type="transmembrane region" description="Helical" evidence="1">
    <location>
        <begin position="20"/>
        <end position="40"/>
    </location>
</feature>
<keyword evidence="1" id="KW-0472">Membrane</keyword>
<dbReference type="EMBL" id="SOFE01000012">
    <property type="protein sequence ID" value="TFB85657.1"/>
    <property type="molecule type" value="Genomic_DNA"/>
</dbReference>
<evidence type="ECO:0000313" key="5">
    <source>
        <dbReference type="Proteomes" id="UP000199681"/>
    </source>
</evidence>
<keyword evidence="5" id="KW-1185">Reference proteome</keyword>
<comment type="caution">
    <text evidence="4">The sequence shown here is derived from an EMBL/GenBank/DDBJ whole genome shotgun (WGS) entry which is preliminary data.</text>
</comment>
<reference evidence="4 6" key="2">
    <citation type="submission" date="2019-03" db="EMBL/GenBank/DDBJ databases">
        <title>Genomics of glacier-inhabiting Cryobacterium strains.</title>
        <authorList>
            <person name="Liu Q."/>
            <person name="Xin Y.-H."/>
        </authorList>
    </citation>
    <scope>NUCLEOTIDE SEQUENCE [LARGE SCALE GENOMIC DNA]</scope>
    <source>
        <strain evidence="4 6">Hh34</strain>
    </source>
</reference>
<dbReference type="STRING" id="995038.SAMN05216274_11124"/>
<feature type="transmembrane region" description="Helical" evidence="1">
    <location>
        <begin position="78"/>
        <end position="101"/>
    </location>
</feature>
<dbReference type="PANTHER" id="PTHR40047:SF1">
    <property type="entry name" value="UPF0703 PROTEIN YCGQ"/>
    <property type="match status" value="1"/>
</dbReference>
<protein>
    <submittedName>
        <fullName evidence="4">TIGR03943 family protein</fullName>
    </submittedName>
</protein>
<dbReference type="RefSeq" id="WP_092450792.1">
    <property type="nucleotide sequence ID" value="NZ_BKAC01000009.1"/>
</dbReference>
<dbReference type="PANTHER" id="PTHR40047">
    <property type="entry name" value="UPF0703 PROTEIN YCGQ"/>
    <property type="match status" value="1"/>
</dbReference>
<evidence type="ECO:0000259" key="2">
    <source>
        <dbReference type="Pfam" id="PF21537"/>
    </source>
</evidence>
<evidence type="ECO:0000256" key="1">
    <source>
        <dbReference type="SAM" id="Phobius"/>
    </source>
</evidence>
<organism evidence="4 6">
    <name type="scientific">Cryobacterium levicorallinum</name>
    <dbReference type="NCBI Taxonomy" id="995038"/>
    <lineage>
        <taxon>Bacteria</taxon>
        <taxon>Bacillati</taxon>
        <taxon>Actinomycetota</taxon>
        <taxon>Actinomycetes</taxon>
        <taxon>Micrococcales</taxon>
        <taxon>Microbacteriaceae</taxon>
        <taxon>Cryobacterium</taxon>
    </lineage>
</organism>
<keyword evidence="1" id="KW-0812">Transmembrane</keyword>
<proteinExistence type="predicted"/>
<reference evidence="3 5" key="1">
    <citation type="submission" date="2016-10" db="EMBL/GenBank/DDBJ databases">
        <authorList>
            <person name="Varghese N."/>
            <person name="Submissions S."/>
        </authorList>
    </citation>
    <scope>NUCLEOTIDE SEQUENCE [LARGE SCALE GENOMIC DNA]</scope>
    <source>
        <strain evidence="3 5">GMCC 1.11211</strain>
    </source>
</reference>
<dbReference type="InterPro" id="IPR052955">
    <property type="entry name" value="UPF0703_membrane_permease"/>
</dbReference>
<dbReference type="Proteomes" id="UP000199681">
    <property type="component" value="Unassembled WGS sequence"/>
</dbReference>
<evidence type="ECO:0000313" key="6">
    <source>
        <dbReference type="Proteomes" id="UP000297963"/>
    </source>
</evidence>
<dbReference type="InterPro" id="IPR015402">
    <property type="entry name" value="DUF1980"/>
</dbReference>
<gene>
    <name evidence="4" type="ORF">E3O11_06710</name>
    <name evidence="3" type="ORF">SAMN05216274_11124</name>
</gene>
<evidence type="ECO:0000313" key="3">
    <source>
        <dbReference type="EMBL" id="SFH67193.1"/>
    </source>
</evidence>
<dbReference type="AlphaFoldDB" id="A0A1I3BYA2"/>
<dbReference type="EMBL" id="FOPW01000011">
    <property type="protein sequence ID" value="SFH67193.1"/>
    <property type="molecule type" value="Genomic_DNA"/>
</dbReference>
<dbReference type="InterPro" id="IPR048447">
    <property type="entry name" value="DUF1980_C"/>
</dbReference>
<dbReference type="NCBIfam" id="TIGR03943">
    <property type="entry name" value="TIGR03943 family putative permease subunit"/>
    <property type="match status" value="1"/>
</dbReference>
<sequence>MLRRNGSALRYWAERWQGVLLSLVVVVATLWLGLSGQLGLYIHPRYFVFTIAMAVVGLVLVSAGFARRRHFAVERTGWVETTLTGVGVVLLLVMGVAIVVLPPTTLTSATATQREVNSGGLGTDEDAEQAAALIGTGDFEKLSVREWVSLLAQSSDPAFYSDKTAQVTGFVTPDAGDPENVFYVARFVVTCCAVDAQPIGVPVYLPGWQAEYEVDDWVQVTGRFEVSASAAASDPLAITPVEILPVDQPNDPYVY</sequence>